<accession>A0A5D2FU15</accession>
<keyword evidence="2" id="KW-0812">Transmembrane</keyword>
<dbReference type="AlphaFoldDB" id="A0A5D2FU15"/>
<evidence type="ECO:0000256" key="1">
    <source>
        <dbReference type="SAM" id="MobiDB-lite"/>
    </source>
</evidence>
<protein>
    <submittedName>
        <fullName evidence="3">Uncharacterized protein</fullName>
    </submittedName>
</protein>
<proteinExistence type="predicted"/>
<name>A0A5D2FU15_GOSDA</name>
<gene>
    <name evidence="3" type="ORF">ES288_A07G103100v1</name>
</gene>
<feature type="compositionally biased region" description="Basic residues" evidence="1">
    <location>
        <begin position="91"/>
        <end position="101"/>
    </location>
</feature>
<keyword evidence="2" id="KW-1133">Transmembrane helix</keyword>
<keyword evidence="2" id="KW-0472">Membrane</keyword>
<keyword evidence="4" id="KW-1185">Reference proteome</keyword>
<evidence type="ECO:0000313" key="4">
    <source>
        <dbReference type="Proteomes" id="UP000323506"/>
    </source>
</evidence>
<feature type="region of interest" description="Disordered" evidence="1">
    <location>
        <begin position="73"/>
        <end position="101"/>
    </location>
</feature>
<evidence type="ECO:0000313" key="3">
    <source>
        <dbReference type="EMBL" id="TYH09527.1"/>
    </source>
</evidence>
<dbReference type="EMBL" id="CM017694">
    <property type="protein sequence ID" value="TYH09527.1"/>
    <property type="molecule type" value="Genomic_DNA"/>
</dbReference>
<feature type="transmembrane region" description="Helical" evidence="2">
    <location>
        <begin position="27"/>
        <end position="48"/>
    </location>
</feature>
<dbReference type="Proteomes" id="UP000323506">
    <property type="component" value="Chromosome A07"/>
</dbReference>
<evidence type="ECO:0000256" key="2">
    <source>
        <dbReference type="SAM" id="Phobius"/>
    </source>
</evidence>
<organism evidence="3 4">
    <name type="scientific">Gossypium darwinii</name>
    <name type="common">Darwin's cotton</name>
    <name type="synonym">Gossypium barbadense var. darwinii</name>
    <dbReference type="NCBI Taxonomy" id="34276"/>
    <lineage>
        <taxon>Eukaryota</taxon>
        <taxon>Viridiplantae</taxon>
        <taxon>Streptophyta</taxon>
        <taxon>Embryophyta</taxon>
        <taxon>Tracheophyta</taxon>
        <taxon>Spermatophyta</taxon>
        <taxon>Magnoliopsida</taxon>
        <taxon>eudicotyledons</taxon>
        <taxon>Gunneridae</taxon>
        <taxon>Pentapetalae</taxon>
        <taxon>rosids</taxon>
        <taxon>malvids</taxon>
        <taxon>Malvales</taxon>
        <taxon>Malvaceae</taxon>
        <taxon>Malvoideae</taxon>
        <taxon>Gossypium</taxon>
    </lineage>
</organism>
<sequence>MILLFYKWFLFEVRNEKEEIMGKRSGCCISAFLLLILMSWCFYLSVLYEEIPQFSAFQENLVAQSSVCRRLQQKKDRIPGTPPPLPNTTVHIRRRSPPKPN</sequence>
<reference evidence="3 4" key="1">
    <citation type="submission" date="2019-06" db="EMBL/GenBank/DDBJ databases">
        <title>WGS assembly of Gossypium darwinii.</title>
        <authorList>
            <person name="Chen Z.J."/>
            <person name="Sreedasyam A."/>
            <person name="Ando A."/>
            <person name="Song Q."/>
            <person name="De L."/>
            <person name="Hulse-Kemp A."/>
            <person name="Ding M."/>
            <person name="Ye W."/>
            <person name="Kirkbride R."/>
            <person name="Jenkins J."/>
            <person name="Plott C."/>
            <person name="Lovell J."/>
            <person name="Lin Y.-M."/>
            <person name="Vaughn R."/>
            <person name="Liu B."/>
            <person name="Li W."/>
            <person name="Simpson S."/>
            <person name="Scheffler B."/>
            <person name="Saski C."/>
            <person name="Grover C."/>
            <person name="Hu G."/>
            <person name="Conover J."/>
            <person name="Carlson J."/>
            <person name="Shu S."/>
            <person name="Boston L."/>
            <person name="Williams M."/>
            <person name="Peterson D."/>
            <person name="Mcgee K."/>
            <person name="Jones D."/>
            <person name="Wendel J."/>
            <person name="Stelly D."/>
            <person name="Grimwood J."/>
            <person name="Schmutz J."/>
        </authorList>
    </citation>
    <scope>NUCLEOTIDE SEQUENCE [LARGE SCALE GENOMIC DNA]</scope>
    <source>
        <strain evidence="3">1808015.09</strain>
    </source>
</reference>